<keyword evidence="2" id="KW-1185">Reference proteome</keyword>
<accession>A0A225WHE9</accession>
<comment type="caution">
    <text evidence="1">The sequence shown here is derived from an EMBL/GenBank/DDBJ whole genome shotgun (WGS) entry which is preliminary data.</text>
</comment>
<protein>
    <recommendedName>
        <fullName evidence="3">MULE transposase domain-containing protein</fullName>
    </recommendedName>
</protein>
<proteinExistence type="predicted"/>
<evidence type="ECO:0008006" key="3">
    <source>
        <dbReference type="Google" id="ProtNLM"/>
    </source>
</evidence>
<organism evidence="1 2">
    <name type="scientific">Phytophthora megakarya</name>
    <dbReference type="NCBI Taxonomy" id="4795"/>
    <lineage>
        <taxon>Eukaryota</taxon>
        <taxon>Sar</taxon>
        <taxon>Stramenopiles</taxon>
        <taxon>Oomycota</taxon>
        <taxon>Peronosporomycetes</taxon>
        <taxon>Peronosporales</taxon>
        <taxon>Peronosporaceae</taxon>
        <taxon>Phytophthora</taxon>
    </lineage>
</organism>
<reference evidence="2" key="1">
    <citation type="submission" date="2017-03" db="EMBL/GenBank/DDBJ databases">
        <title>Phytopthora megakarya and P. palmivora, two closely related causual agents of cacao black pod achieved similar genome size and gene model numbers by different mechanisms.</title>
        <authorList>
            <person name="Ali S."/>
            <person name="Shao J."/>
            <person name="Larry D.J."/>
            <person name="Kronmiller B."/>
            <person name="Shen D."/>
            <person name="Strem M.D."/>
            <person name="Melnick R.L."/>
            <person name="Guiltinan M.J."/>
            <person name="Tyler B.M."/>
            <person name="Meinhardt L.W."/>
            <person name="Bailey B.A."/>
        </authorList>
    </citation>
    <scope>NUCLEOTIDE SEQUENCE [LARGE SCALE GENOMIC DNA]</scope>
    <source>
        <strain evidence="2">zdho120</strain>
    </source>
</reference>
<dbReference type="Proteomes" id="UP000198211">
    <property type="component" value="Unassembled WGS sequence"/>
</dbReference>
<gene>
    <name evidence="1" type="ORF">PHMEG_0008931</name>
</gene>
<evidence type="ECO:0000313" key="2">
    <source>
        <dbReference type="Proteomes" id="UP000198211"/>
    </source>
</evidence>
<name>A0A225WHE9_9STRA</name>
<evidence type="ECO:0000313" key="1">
    <source>
        <dbReference type="EMBL" id="OWZ17163.1"/>
    </source>
</evidence>
<sequence length="263" mass="29466">MVEWRLYRSSESCKKLLPFQTTKKPRCNKTWKGWQCSSSNSWIILSTLVSHARGFAACEGKHRAILTAAMKKYISDMDETGLPPRHIWSGLRRYSAAPPINGVPTHKQEARCVRHLRLNHGDRNSVESLKALVHEFPRCSGIDTEKAFIFGSTIDDEGCDDYKSFGKDENATIRNMFSSFHIDATFKLSEIGYPVITCGFGDLSRNYNLAVIFIVSRLTHSERAAVLSSLLQVCEKLLFLSPNIDAGLGDAENTQCIVLQSTS</sequence>
<dbReference type="EMBL" id="NBNE01000801">
    <property type="protein sequence ID" value="OWZ17163.1"/>
    <property type="molecule type" value="Genomic_DNA"/>
</dbReference>
<dbReference type="AlphaFoldDB" id="A0A225WHE9"/>
<dbReference type="OrthoDB" id="115980at2759"/>